<dbReference type="Pfam" id="PF08543">
    <property type="entry name" value="Phos_pyr_kin"/>
    <property type="match status" value="1"/>
</dbReference>
<dbReference type="eggNOG" id="KOG2598">
    <property type="taxonomic scope" value="Eukaryota"/>
</dbReference>
<dbReference type="GO" id="GO:0008902">
    <property type="term" value="F:hydroxymethylpyrimidine kinase activity"/>
    <property type="evidence" value="ECO:0007669"/>
    <property type="project" value="TreeGrafter"/>
</dbReference>
<dbReference type="VEuPathDB" id="FungiDB:NECHADRAFT_94485"/>
<evidence type="ECO:0000313" key="4">
    <source>
        <dbReference type="Proteomes" id="UP000005206"/>
    </source>
</evidence>
<dbReference type="Gene3D" id="1.20.910.10">
    <property type="entry name" value="Heme oxygenase-like"/>
    <property type="match status" value="1"/>
</dbReference>
<dbReference type="GO" id="GO:0009228">
    <property type="term" value="P:thiamine biosynthetic process"/>
    <property type="evidence" value="ECO:0007669"/>
    <property type="project" value="InterPro"/>
</dbReference>
<feature type="domain" description="Thiaminase-2/PQQC" evidence="1">
    <location>
        <begin position="296"/>
        <end position="500"/>
    </location>
</feature>
<dbReference type="GeneID" id="9673801"/>
<dbReference type="InterPro" id="IPR013749">
    <property type="entry name" value="PM/HMP-P_kinase-1"/>
</dbReference>
<dbReference type="OrthoDB" id="10028886at2759"/>
<dbReference type="NCBIfam" id="TIGR04306">
    <property type="entry name" value="salvage_TenA"/>
    <property type="match status" value="1"/>
</dbReference>
<gene>
    <name evidence="3" type="ORF">NECHADRAFT_94485</name>
</gene>
<dbReference type="SUPFAM" id="SSF53613">
    <property type="entry name" value="Ribokinase-like"/>
    <property type="match status" value="1"/>
</dbReference>
<dbReference type="Gene3D" id="3.40.1190.20">
    <property type="match status" value="1"/>
</dbReference>
<dbReference type="CDD" id="cd19367">
    <property type="entry name" value="TenA_C_ScTHI20-like"/>
    <property type="match status" value="1"/>
</dbReference>
<dbReference type="InterPro" id="IPR027574">
    <property type="entry name" value="Thiaminase_II"/>
</dbReference>
<dbReference type="OMA" id="FWEMFPY"/>
<dbReference type="InterPro" id="IPR004399">
    <property type="entry name" value="HMP/HMP-P_kinase_dom"/>
</dbReference>
<dbReference type="AlphaFoldDB" id="C7Z9I6"/>
<reference evidence="3 4" key="1">
    <citation type="journal article" date="2009" name="PLoS Genet.">
        <title>The genome of Nectria haematococca: contribution of supernumerary chromosomes to gene expansion.</title>
        <authorList>
            <person name="Coleman J.J."/>
            <person name="Rounsley S.D."/>
            <person name="Rodriguez-Carres M."/>
            <person name="Kuo A."/>
            <person name="Wasmann C.C."/>
            <person name="Grimwood J."/>
            <person name="Schmutz J."/>
            <person name="Taga M."/>
            <person name="White G.J."/>
            <person name="Zhou S."/>
            <person name="Schwartz D.C."/>
            <person name="Freitag M."/>
            <person name="Ma L.J."/>
            <person name="Danchin E.G."/>
            <person name="Henrissat B."/>
            <person name="Coutinho P.M."/>
            <person name="Nelson D.R."/>
            <person name="Straney D."/>
            <person name="Napoli C.A."/>
            <person name="Barker B.M."/>
            <person name="Gribskov M."/>
            <person name="Rep M."/>
            <person name="Kroken S."/>
            <person name="Molnar I."/>
            <person name="Rensing C."/>
            <person name="Kennell J.C."/>
            <person name="Zamora J."/>
            <person name="Farman M.L."/>
            <person name="Selker E.U."/>
            <person name="Salamov A."/>
            <person name="Shapiro H."/>
            <person name="Pangilinan J."/>
            <person name="Lindquist E."/>
            <person name="Lamers C."/>
            <person name="Grigoriev I.V."/>
            <person name="Geiser D.M."/>
            <person name="Covert S.F."/>
            <person name="Temporini E."/>
            <person name="Vanetten H.D."/>
        </authorList>
    </citation>
    <scope>NUCLEOTIDE SEQUENCE [LARGE SCALE GENOMIC DNA]</scope>
    <source>
        <strain evidence="4">ATCC MYA-4622 / CBS 123669 / FGSC 9596 / NRRL 45880 / 77-13-4</strain>
    </source>
</reference>
<feature type="domain" description="Pyridoxamine kinase/Phosphomethylpyrimidine kinase" evidence="2">
    <location>
        <begin position="13"/>
        <end position="273"/>
    </location>
</feature>
<dbReference type="InterPro" id="IPR004305">
    <property type="entry name" value="Thiaminase-2/PQQC"/>
</dbReference>
<dbReference type="GO" id="GO:0050334">
    <property type="term" value="F:thiaminase activity"/>
    <property type="evidence" value="ECO:0007669"/>
    <property type="project" value="InterPro"/>
</dbReference>
<dbReference type="Pfam" id="PF03070">
    <property type="entry name" value="TENA_THI-4"/>
    <property type="match status" value="1"/>
</dbReference>
<dbReference type="KEGG" id="nhe:NECHADRAFT_94485"/>
<organism evidence="3 4">
    <name type="scientific">Fusarium vanettenii (strain ATCC MYA-4622 / CBS 123669 / FGSC 9596 / NRRL 45880 / 77-13-4)</name>
    <name type="common">Fusarium solani subsp. pisi</name>
    <dbReference type="NCBI Taxonomy" id="660122"/>
    <lineage>
        <taxon>Eukaryota</taxon>
        <taxon>Fungi</taxon>
        <taxon>Dikarya</taxon>
        <taxon>Ascomycota</taxon>
        <taxon>Pezizomycotina</taxon>
        <taxon>Sordariomycetes</taxon>
        <taxon>Hypocreomycetidae</taxon>
        <taxon>Hypocreales</taxon>
        <taxon>Nectriaceae</taxon>
        <taxon>Fusarium</taxon>
        <taxon>Fusarium solani species complex</taxon>
        <taxon>Fusarium vanettenii</taxon>
    </lineage>
</organism>
<dbReference type="GO" id="GO:0008972">
    <property type="term" value="F:phosphomethylpyrimidine kinase activity"/>
    <property type="evidence" value="ECO:0007669"/>
    <property type="project" value="InterPro"/>
</dbReference>
<dbReference type="EMBL" id="GG698912">
    <property type="protein sequence ID" value="EEU39103.1"/>
    <property type="molecule type" value="Genomic_DNA"/>
</dbReference>
<dbReference type="InParanoid" id="C7Z9I6"/>
<proteinExistence type="predicted"/>
<dbReference type="FunFam" id="1.20.910.10:FF:000003">
    <property type="entry name" value="Hydroxymethylpyrimidine/phosphomethylpyrimidine kinase THI20"/>
    <property type="match status" value="1"/>
</dbReference>
<evidence type="ECO:0000313" key="3">
    <source>
        <dbReference type="EMBL" id="EEU39103.1"/>
    </source>
</evidence>
<protein>
    <recommendedName>
        <fullName evidence="5">Pyridoxamine kinase/Phosphomethylpyrimidine kinase domain-containing protein</fullName>
    </recommendedName>
</protein>
<dbReference type="PANTHER" id="PTHR20858:SF17">
    <property type="entry name" value="HYDROXYMETHYLPYRIMIDINE_PHOSPHOMETHYLPYRIMIDINE KINASE THI20-RELATED"/>
    <property type="match status" value="1"/>
</dbReference>
<dbReference type="PANTHER" id="PTHR20858">
    <property type="entry name" value="PHOSPHOMETHYLPYRIMIDINE KINASE"/>
    <property type="match status" value="1"/>
</dbReference>
<dbReference type="FunFam" id="3.40.1190.20:FF:000034">
    <property type="entry name" value="Putative hydroxymethylpyrimidine/ phosphomethylpyrimidine kinase 2"/>
    <property type="match status" value="1"/>
</dbReference>
<dbReference type="RefSeq" id="XP_003044816.1">
    <property type="nucleotide sequence ID" value="XM_003044770.1"/>
</dbReference>
<dbReference type="SUPFAM" id="SSF48613">
    <property type="entry name" value="Heme oxygenase-like"/>
    <property type="match status" value="1"/>
</dbReference>
<evidence type="ECO:0000259" key="1">
    <source>
        <dbReference type="Pfam" id="PF03070"/>
    </source>
</evidence>
<accession>C7Z9I6</accession>
<name>C7Z9I6_FUSV7</name>
<evidence type="ECO:0008006" key="5">
    <source>
        <dbReference type="Google" id="ProtNLM"/>
    </source>
</evidence>
<sequence>MTQGRVLVIAGSDSSGGAGLEADQKVIAAHGCYAMTATTALTAQNTQGVKAIHVIPVEFVAQQIEACVEDVGVDVIKTGMLAAAETIEMVEKIVVKHNIPSLIVDPVMVSTSGATLLPNEAVQHLCKHLLPHTTVLTPNIPEAFLILSQNGQSAPEVRNVDDLEAVARSIQALGPKWVLVKGGHVPMKEDLTVATTEEERKFVVDVLVGGDNEVVRVQSPYQASTSTHGTGSAIASNLAKGLDAPKAVRSACRYIEAAIRTAPGLGKGHGPLNHFHSTYTLPFAPGYFIEWLLERPDVRDVWREFVYHPFVMAIGDGTLPLESFKGYIVQDYLYLIHFSRANALAAYKAQNVEDITRATEIVQHIMHELKLHTTYCESFGISIAEIQATEEKQACTAYTRYVLDIGQNGDWLGLQMALAPCLLGYGAVARMLRDHKDTVEENNTYWAWIKNYNEDDYTQAVRLGSELLEKHLQLQSPSRIEELVQIFIKGLKLEIGFWEMFPSK</sequence>
<dbReference type="HOGENOM" id="CLU_020520_2_1_1"/>
<evidence type="ECO:0000259" key="2">
    <source>
        <dbReference type="Pfam" id="PF08543"/>
    </source>
</evidence>
<dbReference type="InterPro" id="IPR029056">
    <property type="entry name" value="Ribokinase-like"/>
</dbReference>
<keyword evidence="4" id="KW-1185">Reference proteome</keyword>
<dbReference type="STRING" id="660122.C7Z9I6"/>
<dbReference type="Proteomes" id="UP000005206">
    <property type="component" value="Chromosome 6"/>
</dbReference>
<dbReference type="InterPro" id="IPR016084">
    <property type="entry name" value="Haem_Oase-like_multi-hlx"/>
</dbReference>
<dbReference type="NCBIfam" id="TIGR00097">
    <property type="entry name" value="HMP-P_kinase"/>
    <property type="match status" value="1"/>
</dbReference>
<dbReference type="GO" id="GO:0005829">
    <property type="term" value="C:cytosol"/>
    <property type="evidence" value="ECO:0007669"/>
    <property type="project" value="TreeGrafter"/>
</dbReference>
<dbReference type="CDD" id="cd01169">
    <property type="entry name" value="HMPP_kinase"/>
    <property type="match status" value="1"/>
</dbReference>
<dbReference type="FunCoup" id="C7Z9I6">
    <property type="interactions" value="745"/>
</dbReference>